<reference evidence="2" key="1">
    <citation type="submission" date="2022-11" db="EMBL/GenBank/DDBJ databases">
        <authorList>
            <person name="Petersen C."/>
        </authorList>
    </citation>
    <scope>NUCLEOTIDE SEQUENCE</scope>
    <source>
        <strain evidence="2">IBT 30069</strain>
    </source>
</reference>
<name>A0A9W9FUG1_9EURO</name>
<sequence length="193" mass="21173">MKFSLSLAMANLVSASIAAESPLPSGFPAIPKACLEIPQAIGFKPIKLMNQFQQEVCVKNCSATINQHNEFLVNTVFPQIIPDLDKKLDISTSNKQLLNQTRTEAFAAIKKSCDSKGDQPLCNDPQGLFEWGTCAMQASGPIYQKNMKQLAGALKLSESQCEKLKALDSDDSVWNKVIPGYIKQFADQCESNQ</sequence>
<organism evidence="2 3">
    <name type="scientific">Penicillium angulare</name>
    <dbReference type="NCBI Taxonomy" id="116970"/>
    <lineage>
        <taxon>Eukaryota</taxon>
        <taxon>Fungi</taxon>
        <taxon>Dikarya</taxon>
        <taxon>Ascomycota</taxon>
        <taxon>Pezizomycotina</taxon>
        <taxon>Eurotiomycetes</taxon>
        <taxon>Eurotiomycetidae</taxon>
        <taxon>Eurotiales</taxon>
        <taxon>Aspergillaceae</taxon>
        <taxon>Penicillium</taxon>
    </lineage>
</organism>
<keyword evidence="1" id="KW-0732">Signal</keyword>
<accession>A0A9W9FUG1</accession>
<evidence type="ECO:0000313" key="2">
    <source>
        <dbReference type="EMBL" id="KAJ5106645.1"/>
    </source>
</evidence>
<proteinExistence type="predicted"/>
<feature type="chain" id="PRO_5040942088" evidence="1">
    <location>
        <begin position="20"/>
        <end position="193"/>
    </location>
</feature>
<dbReference type="OrthoDB" id="4301468at2759"/>
<reference evidence="2" key="2">
    <citation type="journal article" date="2023" name="IMA Fungus">
        <title>Comparative genomic study of the Penicillium genus elucidates a diverse pangenome and 15 lateral gene transfer events.</title>
        <authorList>
            <person name="Petersen C."/>
            <person name="Sorensen T."/>
            <person name="Nielsen M.R."/>
            <person name="Sondergaard T.E."/>
            <person name="Sorensen J.L."/>
            <person name="Fitzpatrick D.A."/>
            <person name="Frisvad J.C."/>
            <person name="Nielsen K.L."/>
        </authorList>
    </citation>
    <scope>NUCLEOTIDE SEQUENCE</scope>
    <source>
        <strain evidence="2">IBT 30069</strain>
    </source>
</reference>
<dbReference type="Proteomes" id="UP001149165">
    <property type="component" value="Unassembled WGS sequence"/>
</dbReference>
<evidence type="ECO:0000256" key="1">
    <source>
        <dbReference type="SAM" id="SignalP"/>
    </source>
</evidence>
<gene>
    <name evidence="2" type="ORF">N7456_003320</name>
</gene>
<comment type="caution">
    <text evidence="2">The sequence shown here is derived from an EMBL/GenBank/DDBJ whole genome shotgun (WGS) entry which is preliminary data.</text>
</comment>
<evidence type="ECO:0000313" key="3">
    <source>
        <dbReference type="Proteomes" id="UP001149165"/>
    </source>
</evidence>
<protein>
    <submittedName>
        <fullName evidence="2">Uncharacterized protein</fullName>
    </submittedName>
</protein>
<dbReference type="AlphaFoldDB" id="A0A9W9FUG1"/>
<dbReference type="EMBL" id="JAPQKH010000003">
    <property type="protein sequence ID" value="KAJ5106645.1"/>
    <property type="molecule type" value="Genomic_DNA"/>
</dbReference>
<feature type="signal peptide" evidence="1">
    <location>
        <begin position="1"/>
        <end position="19"/>
    </location>
</feature>
<keyword evidence="3" id="KW-1185">Reference proteome</keyword>